<keyword evidence="7" id="KW-1185">Reference proteome</keyword>
<gene>
    <name evidence="6" type="ORF">KEF85_14745</name>
</gene>
<reference evidence="6" key="1">
    <citation type="submission" date="2021-04" db="EMBL/GenBank/DDBJ databases">
        <title>Draft genome sequence data of methanotrophic Methylovulum sp. strain S1L and Methylomonas sp. strain S2AM isolated from boreal lake water columns.</title>
        <authorList>
            <person name="Rissanen A.J."/>
            <person name="Mangayil R."/>
            <person name="Svenning M.M."/>
            <person name="Khanongnuch R."/>
        </authorList>
    </citation>
    <scope>NUCLEOTIDE SEQUENCE</scope>
    <source>
        <strain evidence="6">S2AM</strain>
    </source>
</reference>
<keyword evidence="2 4" id="KW-0238">DNA-binding</keyword>
<keyword evidence="3" id="KW-0233">DNA recombination</keyword>
<dbReference type="InterPro" id="IPR011010">
    <property type="entry name" value="DNA_brk_join_enz"/>
</dbReference>
<protein>
    <submittedName>
        <fullName evidence="6">Integrase domain-containing protein</fullName>
    </submittedName>
</protein>
<dbReference type="Gene3D" id="1.10.443.10">
    <property type="entry name" value="Intergrase catalytic core"/>
    <property type="match status" value="1"/>
</dbReference>
<dbReference type="InterPro" id="IPR044068">
    <property type="entry name" value="CB"/>
</dbReference>
<evidence type="ECO:0000256" key="1">
    <source>
        <dbReference type="ARBA" id="ARBA00022908"/>
    </source>
</evidence>
<dbReference type="GO" id="GO:0006310">
    <property type="term" value="P:DNA recombination"/>
    <property type="evidence" value="ECO:0007669"/>
    <property type="project" value="UniProtKB-KW"/>
</dbReference>
<accession>A0A975R9U9</accession>
<dbReference type="AlphaFoldDB" id="A0A975R9U9"/>
<dbReference type="SUPFAM" id="SSF56349">
    <property type="entry name" value="DNA breaking-rejoining enzymes"/>
    <property type="match status" value="1"/>
</dbReference>
<sequence>MTDEKQTRLHRGNHSKSIRNFGIGSRNLLRAGKICSQQSEKSFSTRGTLADRWTVFAKWLGAEYRIGKMENITPDHLIAYGRHLNSRIEQGELKPSTAQLYVSAVNSVLITATAGNWKTVSPTKDCGIPKRKYLPESSKALPQSQHDQVIAELAEQTEEPLDQRVIVLLNLQRTLGLRFKESALLDARQALLQAGKTGTVSILTGTKGGKRRDVPVSSEAKLALKQAANIQDGRSMIPTDMSYVKFREACYAKAQQLQFNFHAQRHHYAQQRYHELTGAPAPINTGIPRKDWLNYLASFLNVGSATAEAIDHKARLQLSTELGHNRLEVVSVYIG</sequence>
<dbReference type="RefSeq" id="WP_215581870.1">
    <property type="nucleotide sequence ID" value="NZ_CP073754.1"/>
</dbReference>
<evidence type="ECO:0000256" key="4">
    <source>
        <dbReference type="PROSITE-ProRule" id="PRU01248"/>
    </source>
</evidence>
<dbReference type="Gene3D" id="1.10.150.130">
    <property type="match status" value="1"/>
</dbReference>
<dbReference type="PROSITE" id="PS51900">
    <property type="entry name" value="CB"/>
    <property type="match status" value="1"/>
</dbReference>
<dbReference type="InterPro" id="IPR010998">
    <property type="entry name" value="Integrase_recombinase_N"/>
</dbReference>
<dbReference type="Proteomes" id="UP000676649">
    <property type="component" value="Chromosome"/>
</dbReference>
<evidence type="ECO:0000313" key="6">
    <source>
        <dbReference type="EMBL" id="QWF70566.1"/>
    </source>
</evidence>
<keyword evidence="1" id="KW-0229">DNA integration</keyword>
<evidence type="ECO:0000256" key="3">
    <source>
        <dbReference type="ARBA" id="ARBA00023172"/>
    </source>
</evidence>
<evidence type="ECO:0000313" key="7">
    <source>
        <dbReference type="Proteomes" id="UP000676649"/>
    </source>
</evidence>
<evidence type="ECO:0000259" key="5">
    <source>
        <dbReference type="PROSITE" id="PS51900"/>
    </source>
</evidence>
<dbReference type="InterPro" id="IPR013762">
    <property type="entry name" value="Integrase-like_cat_sf"/>
</dbReference>
<dbReference type="EMBL" id="CP073754">
    <property type="protein sequence ID" value="QWF70566.1"/>
    <property type="molecule type" value="Genomic_DNA"/>
</dbReference>
<dbReference type="KEGG" id="mpad:KEF85_14745"/>
<dbReference type="InterPro" id="IPR024456">
    <property type="entry name" value="Integrase_catalytic_putative"/>
</dbReference>
<dbReference type="Pfam" id="PF12835">
    <property type="entry name" value="Integrase_1"/>
    <property type="match status" value="1"/>
</dbReference>
<evidence type="ECO:0000256" key="2">
    <source>
        <dbReference type="ARBA" id="ARBA00023125"/>
    </source>
</evidence>
<name>A0A975R9U9_9GAMM</name>
<dbReference type="GO" id="GO:0003677">
    <property type="term" value="F:DNA binding"/>
    <property type="evidence" value="ECO:0007669"/>
    <property type="project" value="UniProtKB-UniRule"/>
</dbReference>
<feature type="domain" description="Core-binding (CB)" evidence="5">
    <location>
        <begin position="26"/>
        <end position="113"/>
    </location>
</feature>
<dbReference type="GO" id="GO:0015074">
    <property type="term" value="P:DNA integration"/>
    <property type="evidence" value="ECO:0007669"/>
    <property type="project" value="UniProtKB-KW"/>
</dbReference>
<organism evidence="6 7">
    <name type="scientific">Methylomonas paludis</name>
    <dbReference type="NCBI Taxonomy" id="1173101"/>
    <lineage>
        <taxon>Bacteria</taxon>
        <taxon>Pseudomonadati</taxon>
        <taxon>Pseudomonadota</taxon>
        <taxon>Gammaproteobacteria</taxon>
        <taxon>Methylococcales</taxon>
        <taxon>Methylococcaceae</taxon>
        <taxon>Methylomonas</taxon>
    </lineage>
</organism>
<proteinExistence type="predicted"/>